<name>A0A2A5AUZ5_9GAMM</name>
<comment type="caution">
    <text evidence="2">The sequence shown here is derived from an EMBL/GenBank/DDBJ whole genome shotgun (WGS) entry which is preliminary data.</text>
</comment>
<evidence type="ECO:0000313" key="3">
    <source>
        <dbReference type="Proteomes" id="UP000218327"/>
    </source>
</evidence>
<dbReference type="InterPro" id="IPR012349">
    <property type="entry name" value="Split_barrel_FMN-bd"/>
</dbReference>
<sequence length="182" mass="20804">MAKQYPSLNDDLIRFIKHQKMYFVGTAANNGTVNVSPKGYDSLRVVDTNRIVWLNITGSGNETAAHLAQNTRMTMMFCAFDGNPRILRLYGKAVSIHPRDPQWDELSAMFEPHASARQYVDFSIEMAQTSCGFGVPFYEFKEERDNMDRWVAAKGEVGIPEYWEKENQFSIDGLPTHILKDK</sequence>
<protein>
    <submittedName>
        <fullName evidence="2">Pyridoxamine 5'-phosphate oxidase</fullName>
    </submittedName>
</protein>
<dbReference type="AlphaFoldDB" id="A0A2A5AUZ5"/>
<evidence type="ECO:0000259" key="1">
    <source>
        <dbReference type="Pfam" id="PF01243"/>
    </source>
</evidence>
<dbReference type="Pfam" id="PF01243">
    <property type="entry name" value="PNPOx_N"/>
    <property type="match status" value="1"/>
</dbReference>
<dbReference type="Proteomes" id="UP000218327">
    <property type="component" value="Unassembled WGS sequence"/>
</dbReference>
<dbReference type="PANTHER" id="PTHR39336:SF1">
    <property type="entry name" value="PYRIDOXAMINE PHOSPHATE OXIDASE FAMILY PROTEIN (AFU_ORTHOLOGUE AFUA_6G11440)"/>
    <property type="match status" value="1"/>
</dbReference>
<dbReference type="InterPro" id="IPR011576">
    <property type="entry name" value="Pyridox_Oxase_N"/>
</dbReference>
<feature type="domain" description="Pyridoxamine 5'-phosphate oxidase N-terminal" evidence="1">
    <location>
        <begin position="14"/>
        <end position="119"/>
    </location>
</feature>
<dbReference type="EMBL" id="NVVJ01000045">
    <property type="protein sequence ID" value="PCJ23065.1"/>
    <property type="molecule type" value="Genomic_DNA"/>
</dbReference>
<dbReference type="Gene3D" id="2.30.110.10">
    <property type="entry name" value="Electron Transport, Fmn-binding Protein, Chain A"/>
    <property type="match status" value="1"/>
</dbReference>
<gene>
    <name evidence="2" type="ORF">COA96_12760</name>
</gene>
<organism evidence="2 3">
    <name type="scientific">SAR86 cluster bacterium</name>
    <dbReference type="NCBI Taxonomy" id="2030880"/>
    <lineage>
        <taxon>Bacteria</taxon>
        <taxon>Pseudomonadati</taxon>
        <taxon>Pseudomonadota</taxon>
        <taxon>Gammaproteobacteria</taxon>
        <taxon>SAR86 cluster</taxon>
    </lineage>
</organism>
<reference evidence="3" key="1">
    <citation type="submission" date="2017-08" db="EMBL/GenBank/DDBJ databases">
        <title>A dynamic microbial community with high functional redundancy inhabits the cold, oxic subseafloor aquifer.</title>
        <authorList>
            <person name="Tully B.J."/>
            <person name="Wheat C.G."/>
            <person name="Glazer B.T."/>
            <person name="Huber J.A."/>
        </authorList>
    </citation>
    <scope>NUCLEOTIDE SEQUENCE [LARGE SCALE GENOMIC DNA]</scope>
</reference>
<proteinExistence type="predicted"/>
<dbReference type="PANTHER" id="PTHR39336">
    <property type="entry name" value="PYRIDOXAMINE PHOSPHATE OXIDASE FAMILY PROTEIN (AFU_ORTHOLOGUE AFUA_6G11440)"/>
    <property type="match status" value="1"/>
</dbReference>
<accession>A0A2A5AUZ5</accession>
<evidence type="ECO:0000313" key="2">
    <source>
        <dbReference type="EMBL" id="PCJ23065.1"/>
    </source>
</evidence>
<dbReference type="SUPFAM" id="SSF50475">
    <property type="entry name" value="FMN-binding split barrel"/>
    <property type="match status" value="1"/>
</dbReference>